<comment type="caution">
    <text evidence="1">The sequence shown here is derived from an EMBL/GenBank/DDBJ whole genome shotgun (WGS) entry which is preliminary data.</text>
</comment>
<dbReference type="EMBL" id="CM055107">
    <property type="protein sequence ID" value="KAJ7527926.1"/>
    <property type="molecule type" value="Genomic_DNA"/>
</dbReference>
<evidence type="ECO:0000313" key="2">
    <source>
        <dbReference type="Proteomes" id="UP001162992"/>
    </source>
</evidence>
<evidence type="ECO:0000313" key="1">
    <source>
        <dbReference type="EMBL" id="KAJ7527926.1"/>
    </source>
</evidence>
<keyword evidence="2" id="KW-1185">Reference proteome</keyword>
<accession>A0ACC2BDU6</accession>
<name>A0ACC2BDU6_DIPCM</name>
<proteinExistence type="predicted"/>
<reference evidence="2" key="1">
    <citation type="journal article" date="2024" name="Proc. Natl. Acad. Sci. U.S.A.">
        <title>Extraordinary preservation of gene collinearity over three hundred million years revealed in homosporous lycophytes.</title>
        <authorList>
            <person name="Li C."/>
            <person name="Wickell D."/>
            <person name="Kuo L.Y."/>
            <person name="Chen X."/>
            <person name="Nie B."/>
            <person name="Liao X."/>
            <person name="Peng D."/>
            <person name="Ji J."/>
            <person name="Jenkins J."/>
            <person name="Williams M."/>
            <person name="Shu S."/>
            <person name="Plott C."/>
            <person name="Barry K."/>
            <person name="Rajasekar S."/>
            <person name="Grimwood J."/>
            <person name="Han X."/>
            <person name="Sun S."/>
            <person name="Hou Z."/>
            <person name="He W."/>
            <person name="Dai G."/>
            <person name="Sun C."/>
            <person name="Schmutz J."/>
            <person name="Leebens-Mack J.H."/>
            <person name="Li F.W."/>
            <person name="Wang L."/>
        </authorList>
    </citation>
    <scope>NUCLEOTIDE SEQUENCE [LARGE SCALE GENOMIC DNA]</scope>
    <source>
        <strain evidence="2">cv. PW_Plant_1</strain>
    </source>
</reference>
<sequence length="101" mass="11728">MLDLLAGIAAWRNGRTNRAIHENSTIFFSLLKMYCQLWKLVYSKSCIGTGRFRKQSCFFFNKEYAKYLGGGLGKTYSSQSDRKHSCVLKGNYMKYFHGERC</sequence>
<dbReference type="Proteomes" id="UP001162992">
    <property type="component" value="Chromosome 16"/>
</dbReference>
<protein>
    <submittedName>
        <fullName evidence="1">Uncharacterized protein</fullName>
    </submittedName>
</protein>
<organism evidence="1 2">
    <name type="scientific">Diphasiastrum complanatum</name>
    <name type="common">Issler's clubmoss</name>
    <name type="synonym">Lycopodium complanatum</name>
    <dbReference type="NCBI Taxonomy" id="34168"/>
    <lineage>
        <taxon>Eukaryota</taxon>
        <taxon>Viridiplantae</taxon>
        <taxon>Streptophyta</taxon>
        <taxon>Embryophyta</taxon>
        <taxon>Tracheophyta</taxon>
        <taxon>Lycopodiopsida</taxon>
        <taxon>Lycopodiales</taxon>
        <taxon>Lycopodiaceae</taxon>
        <taxon>Lycopodioideae</taxon>
        <taxon>Diphasiastrum</taxon>
    </lineage>
</organism>
<gene>
    <name evidence="1" type="ORF">O6H91_16G076400</name>
</gene>